<evidence type="ECO:0000313" key="3">
    <source>
        <dbReference type="Proteomes" id="UP001642482"/>
    </source>
</evidence>
<accession>A0ABP0BC99</accession>
<organism evidence="2 3">
    <name type="scientific">Sporothrix eucalyptigena</name>
    <dbReference type="NCBI Taxonomy" id="1812306"/>
    <lineage>
        <taxon>Eukaryota</taxon>
        <taxon>Fungi</taxon>
        <taxon>Dikarya</taxon>
        <taxon>Ascomycota</taxon>
        <taxon>Pezizomycotina</taxon>
        <taxon>Sordariomycetes</taxon>
        <taxon>Sordariomycetidae</taxon>
        <taxon>Ophiostomatales</taxon>
        <taxon>Ophiostomataceae</taxon>
        <taxon>Sporothrix</taxon>
    </lineage>
</organism>
<protein>
    <submittedName>
        <fullName evidence="2">Uncharacterized protein</fullName>
    </submittedName>
</protein>
<dbReference type="Pfam" id="PF11578">
    <property type="entry name" value="DUF3237"/>
    <property type="match status" value="1"/>
</dbReference>
<proteinExistence type="predicted"/>
<evidence type="ECO:0000313" key="2">
    <source>
        <dbReference type="EMBL" id="CAK7216815.1"/>
    </source>
</evidence>
<gene>
    <name evidence="2" type="ORF">SEUCBS140593_002997</name>
</gene>
<dbReference type="PANTHER" id="PTHR37315">
    <property type="entry name" value="UPF0311 PROTEIN BLR7842"/>
    <property type="match status" value="1"/>
</dbReference>
<feature type="signal peptide" evidence="1">
    <location>
        <begin position="1"/>
        <end position="21"/>
    </location>
</feature>
<feature type="chain" id="PRO_5045351609" evidence="1">
    <location>
        <begin position="22"/>
        <end position="193"/>
    </location>
</feature>
<keyword evidence="1" id="KW-0732">Signal</keyword>
<keyword evidence="3" id="KW-1185">Reference proteome</keyword>
<dbReference type="Proteomes" id="UP001642482">
    <property type="component" value="Unassembled WGS sequence"/>
</dbReference>
<sequence length="193" mass="20242">MKLSLLSEAFFFTALAIPVEGQAPASPPPPVTPGLDFLFSCNVSMGLSLKVGTGIKDTTRAVFPIHGGQAIGPKLSAKVLEVGADWASYGTLLNGVNVADDAVASANPNATTFFATDARFQLLTLDGANILVETKGQTAPPESDPKATGAVHVQAKFGTTSKSYSWLNDILSVGILRTNSDGYQIDLWQLMTV</sequence>
<dbReference type="PANTHER" id="PTHR37315:SF1">
    <property type="entry name" value="UPF0311 PROTEIN BLR7842"/>
    <property type="match status" value="1"/>
</dbReference>
<dbReference type="Gene3D" id="2.40.160.20">
    <property type="match status" value="1"/>
</dbReference>
<name>A0ABP0BC99_9PEZI</name>
<comment type="caution">
    <text evidence="2">The sequence shown here is derived from an EMBL/GenBank/DDBJ whole genome shotgun (WGS) entry which is preliminary data.</text>
</comment>
<dbReference type="EMBL" id="CAWUHD010000021">
    <property type="protein sequence ID" value="CAK7216815.1"/>
    <property type="molecule type" value="Genomic_DNA"/>
</dbReference>
<reference evidence="2 3" key="1">
    <citation type="submission" date="2024-01" db="EMBL/GenBank/DDBJ databases">
        <authorList>
            <person name="Allen C."/>
            <person name="Tagirdzhanova G."/>
        </authorList>
    </citation>
    <scope>NUCLEOTIDE SEQUENCE [LARGE SCALE GENOMIC DNA]</scope>
</reference>
<dbReference type="InterPro" id="IPR020915">
    <property type="entry name" value="UPF0311"/>
</dbReference>
<evidence type="ECO:0000256" key="1">
    <source>
        <dbReference type="SAM" id="SignalP"/>
    </source>
</evidence>